<evidence type="ECO:0000313" key="2">
    <source>
        <dbReference type="EMBL" id="KAG5484181.1"/>
    </source>
</evidence>
<gene>
    <name evidence="2" type="ORF">CUR178_07335</name>
</gene>
<dbReference type="Proteomes" id="UP000674179">
    <property type="component" value="Chromosome 10"/>
</dbReference>
<evidence type="ECO:0000313" key="3">
    <source>
        <dbReference type="Proteomes" id="UP000674179"/>
    </source>
</evidence>
<protein>
    <submittedName>
        <fullName evidence="2">Uncharacterized protein</fullName>
    </submittedName>
</protein>
<dbReference type="AlphaFoldDB" id="A0A836HTY0"/>
<reference evidence="2 3" key="1">
    <citation type="submission" date="2021-02" db="EMBL/GenBank/DDBJ databases">
        <title>Leishmania (Mundinia) enrietti genome sequencing and assembly.</title>
        <authorList>
            <person name="Almutairi H."/>
            <person name="Gatherer D."/>
        </authorList>
    </citation>
    <scope>NUCLEOTIDE SEQUENCE [LARGE SCALE GENOMIC DNA]</scope>
    <source>
        <strain evidence="2">CUR178</strain>
    </source>
</reference>
<evidence type="ECO:0000256" key="1">
    <source>
        <dbReference type="SAM" id="MobiDB-lite"/>
    </source>
</evidence>
<keyword evidence="3" id="KW-1185">Reference proteome</keyword>
<organism evidence="2 3">
    <name type="scientific">Leishmania enriettii</name>
    <dbReference type="NCBI Taxonomy" id="5663"/>
    <lineage>
        <taxon>Eukaryota</taxon>
        <taxon>Discoba</taxon>
        <taxon>Euglenozoa</taxon>
        <taxon>Kinetoplastea</taxon>
        <taxon>Metakinetoplastina</taxon>
        <taxon>Trypanosomatida</taxon>
        <taxon>Trypanosomatidae</taxon>
        <taxon>Leishmaniinae</taxon>
        <taxon>Leishmania</taxon>
    </lineage>
</organism>
<feature type="region of interest" description="Disordered" evidence="1">
    <location>
        <begin position="119"/>
        <end position="138"/>
    </location>
</feature>
<name>A0A836HTY0_LEIEN</name>
<dbReference type="RefSeq" id="XP_067695069.1">
    <property type="nucleotide sequence ID" value="XM_067838981.1"/>
</dbReference>
<feature type="region of interest" description="Disordered" evidence="1">
    <location>
        <begin position="1"/>
        <end position="41"/>
    </location>
</feature>
<comment type="caution">
    <text evidence="2">The sequence shown here is derived from an EMBL/GenBank/DDBJ whole genome shotgun (WGS) entry which is preliminary data.</text>
</comment>
<sequence>MSFIGASGQPSRDPSCAPSGRWQDREPAADNDTTSPLRQPMVVPTESKIVELLNAYETAARNFEGIEQVTTEYARCGIATLGHSSVMWHTLQSLRWWLDICVRPAQSYVSRARSKSTVRRIGHDSSNADGGTRGLSLE</sequence>
<dbReference type="KEGG" id="lenr:94174491"/>
<dbReference type="EMBL" id="JAFHKP010000010">
    <property type="protein sequence ID" value="KAG5484181.1"/>
    <property type="molecule type" value="Genomic_DNA"/>
</dbReference>
<proteinExistence type="predicted"/>
<accession>A0A836HTY0</accession>
<dbReference type="GeneID" id="94174491"/>